<evidence type="ECO:0000256" key="3">
    <source>
        <dbReference type="SAM" id="MobiDB-lite"/>
    </source>
</evidence>
<dbReference type="FunFam" id="2.30.30.40:FF:000233">
    <property type="entry name" value="NADPH oxidase organizer 1"/>
    <property type="match status" value="1"/>
</dbReference>
<dbReference type="EMBL" id="SCEB01000002">
    <property type="protein sequence ID" value="RXN02082.1"/>
    <property type="molecule type" value="Genomic_DNA"/>
</dbReference>
<dbReference type="Pfam" id="PF00787">
    <property type="entry name" value="PX"/>
    <property type="match status" value="1"/>
</dbReference>
<evidence type="ECO:0000259" key="4">
    <source>
        <dbReference type="PROSITE" id="PS50002"/>
    </source>
</evidence>
<dbReference type="Proteomes" id="UP000289886">
    <property type="component" value="Unassembled WGS sequence"/>
</dbReference>
<dbReference type="PROSITE" id="PS50002">
    <property type="entry name" value="SH3"/>
    <property type="match status" value="1"/>
</dbReference>
<dbReference type="PROSITE" id="PS50195">
    <property type="entry name" value="PX"/>
    <property type="match status" value="1"/>
</dbReference>
<dbReference type="PANTHER" id="PTHR15706">
    <property type="entry name" value="SH3 MULTIPLE DOMAIN"/>
    <property type="match status" value="1"/>
</dbReference>
<dbReference type="CDD" id="cd12024">
    <property type="entry name" value="SH3_NoxO1_2"/>
    <property type="match status" value="1"/>
</dbReference>
<dbReference type="InterPro" id="IPR035758">
    <property type="entry name" value="NoxO1_SH3_2"/>
</dbReference>
<feature type="compositionally biased region" description="Polar residues" evidence="3">
    <location>
        <begin position="566"/>
        <end position="577"/>
    </location>
</feature>
<dbReference type="InterPro" id="IPR001683">
    <property type="entry name" value="PX_dom"/>
</dbReference>
<dbReference type="GO" id="GO:0005737">
    <property type="term" value="C:cytoplasm"/>
    <property type="evidence" value="ECO:0007669"/>
    <property type="project" value="TreeGrafter"/>
</dbReference>
<dbReference type="InterPro" id="IPR001452">
    <property type="entry name" value="SH3_domain"/>
</dbReference>
<dbReference type="GO" id="GO:0035091">
    <property type="term" value="F:phosphatidylinositol binding"/>
    <property type="evidence" value="ECO:0007669"/>
    <property type="project" value="InterPro"/>
</dbReference>
<gene>
    <name evidence="6" type="ORF">EOD39_1618</name>
</gene>
<dbReference type="InterPro" id="IPR036028">
    <property type="entry name" value="SH3-like_dom_sf"/>
</dbReference>
<dbReference type="GO" id="GO:0016176">
    <property type="term" value="F:superoxide-generating NADPH oxidase activator activity"/>
    <property type="evidence" value="ECO:0007669"/>
    <property type="project" value="TreeGrafter"/>
</dbReference>
<dbReference type="Pfam" id="PF09783">
    <property type="entry name" value="Vac_ImportDeg"/>
    <property type="match status" value="1"/>
</dbReference>
<comment type="caution">
    <text evidence="6">The sequence shown here is derived from an EMBL/GenBank/DDBJ whole genome shotgun (WGS) entry which is preliminary data.</text>
</comment>
<dbReference type="SUPFAM" id="SSF50044">
    <property type="entry name" value="SH3-domain"/>
    <property type="match status" value="2"/>
</dbReference>
<dbReference type="SUPFAM" id="SSF64268">
    <property type="entry name" value="PX domain"/>
    <property type="match status" value="1"/>
</dbReference>
<dbReference type="PANTHER" id="PTHR15706:SF10">
    <property type="entry name" value="NADPH OXIDASE ORGANIZER 1"/>
    <property type="match status" value="1"/>
</dbReference>
<dbReference type="Gene3D" id="3.30.1520.10">
    <property type="entry name" value="Phox-like domain"/>
    <property type="match status" value="1"/>
</dbReference>
<feature type="compositionally biased region" description="Low complexity" evidence="3">
    <location>
        <begin position="501"/>
        <end position="523"/>
    </location>
</feature>
<dbReference type="AlphaFoldDB" id="A0A662Z1U3"/>
<accession>A0A662Z1U3</accession>
<feature type="region of interest" description="Disordered" evidence="3">
    <location>
        <begin position="566"/>
        <end position="585"/>
    </location>
</feature>
<dbReference type="FunFam" id="2.30.30.40:FF:000219">
    <property type="entry name" value="NADPH oxidase organizer 1"/>
    <property type="match status" value="1"/>
</dbReference>
<dbReference type="SMART" id="SM00326">
    <property type="entry name" value="SH3"/>
    <property type="match status" value="2"/>
</dbReference>
<proteinExistence type="predicted"/>
<evidence type="ECO:0000256" key="1">
    <source>
        <dbReference type="ARBA" id="ARBA00022443"/>
    </source>
</evidence>
<dbReference type="GO" id="GO:0042554">
    <property type="term" value="P:superoxide anion generation"/>
    <property type="evidence" value="ECO:0007669"/>
    <property type="project" value="TreeGrafter"/>
</dbReference>
<evidence type="ECO:0000313" key="6">
    <source>
        <dbReference type="EMBL" id="RXN02082.1"/>
    </source>
</evidence>
<dbReference type="Pfam" id="PF14604">
    <property type="entry name" value="SH3_9"/>
    <property type="match status" value="1"/>
</dbReference>
<dbReference type="SMART" id="SM00312">
    <property type="entry name" value="PX"/>
    <property type="match status" value="1"/>
</dbReference>
<dbReference type="Gene3D" id="2.30.30.40">
    <property type="entry name" value="SH3 Domains"/>
    <property type="match status" value="2"/>
</dbReference>
<dbReference type="InterPro" id="IPR018618">
    <property type="entry name" value="GID4/10-like"/>
</dbReference>
<feature type="domain" description="SH3" evidence="4">
    <location>
        <begin position="352"/>
        <end position="411"/>
    </location>
</feature>
<evidence type="ECO:0000256" key="2">
    <source>
        <dbReference type="PROSITE-ProRule" id="PRU00192"/>
    </source>
</evidence>
<reference evidence="6 7" key="1">
    <citation type="submission" date="2019-01" db="EMBL/GenBank/DDBJ databases">
        <title>Draft Genome and Complete Hox-Cluster Characterization of the Sterlet Sturgeon (Acipenser ruthenus).</title>
        <authorList>
            <person name="Wei Q."/>
        </authorList>
    </citation>
    <scope>NUCLEOTIDE SEQUENCE [LARGE SCALE GENOMIC DNA]</scope>
    <source>
        <strain evidence="6">WHYD16114868_AA</strain>
        <tissue evidence="6">Blood</tissue>
    </source>
</reference>
<evidence type="ECO:0000259" key="5">
    <source>
        <dbReference type="PROSITE" id="PS50195"/>
    </source>
</evidence>
<protein>
    <submittedName>
        <fullName evidence="6">Glucose-induced degradation protein 4-like</fullName>
    </submittedName>
</protein>
<dbReference type="InterPro" id="IPR036871">
    <property type="entry name" value="PX_dom_sf"/>
</dbReference>
<organism evidence="6 7">
    <name type="scientific">Acipenser ruthenus</name>
    <name type="common">Sterlet sturgeon</name>
    <dbReference type="NCBI Taxonomy" id="7906"/>
    <lineage>
        <taxon>Eukaryota</taxon>
        <taxon>Metazoa</taxon>
        <taxon>Chordata</taxon>
        <taxon>Craniata</taxon>
        <taxon>Vertebrata</taxon>
        <taxon>Euteleostomi</taxon>
        <taxon>Actinopterygii</taxon>
        <taxon>Chondrostei</taxon>
        <taxon>Acipenseriformes</taxon>
        <taxon>Acipenseridae</taxon>
        <taxon>Acipenser</taxon>
    </lineage>
</organism>
<feature type="region of interest" description="Disordered" evidence="3">
    <location>
        <begin position="481"/>
        <end position="525"/>
    </location>
</feature>
<evidence type="ECO:0000313" key="7">
    <source>
        <dbReference type="Proteomes" id="UP000289886"/>
    </source>
</evidence>
<sequence>MPVRTESCSNGSAALISSASLIPPPPINTQQPGVATSLLYSGSKFRGHQKSKGNSYDVEVVLQEYPTLTTFFAGEIISKKHPFLTRKWDADEDVDRKHWGKFQAFYQYAKTFNSDEFDYEELKNSDYVFMRWKIFMTSVLWSDQNDIIVYRKYEEFRKLHKQLQKKFPVGRGFGKKAEEVLPKFEDVPLKTLRKKAPSKSMLRLKLLEKYFTALIELEPKISQCNDVIQFFIPQNHDLEPSFPKNSIVIMPSEDQGDAEDMSEDKQQQSAGNITQPFIAETHRCVASYETKDTKNRPFKVNVEETVDVLIKDPAGWWLVENEEKHIAWFPAPYLEKCCDPEEYDDTTDGIPEEGMLYYAARGYEAKNIDELSVNIGVVVEVLQKSDNGWWLIRYNGKAGYVPSMYLQPYKNPHQKFQIQSINLYRPASPPGNLCAVKNLQLSRSHTSLQPYPVVKGKFRPLDRQKSRSLCCIPPPAITINDQDASSSAKTESRIDSLSDGSQESLNFSSCSSSSRNSRVSPESDFLSVSQADMAEQLQRSRTPPAMITHRRGSDCLSVAEQLPNSNSDPNLFKSSSMPKVPPRPKAQEILSRCTTITKRAAMPLFLGSKPTVAQLY</sequence>
<feature type="domain" description="PX" evidence="5">
    <location>
        <begin position="108"/>
        <end position="238"/>
    </location>
</feature>
<name>A0A662Z1U3_ACIRT</name>
<keyword evidence="7" id="KW-1185">Reference proteome</keyword>
<dbReference type="InterPro" id="IPR051228">
    <property type="entry name" value="NADPH_Oxidase/PX-Domain"/>
</dbReference>
<keyword evidence="1 2" id="KW-0728">SH3 domain</keyword>